<name>A0A3N4Z225_9MICO</name>
<dbReference type="Pfam" id="PF12867">
    <property type="entry name" value="DinB_2"/>
    <property type="match status" value="1"/>
</dbReference>
<keyword evidence="3" id="KW-1185">Reference proteome</keyword>
<dbReference type="EMBL" id="RKRA01000001">
    <property type="protein sequence ID" value="RPF25666.1"/>
    <property type="molecule type" value="Genomic_DNA"/>
</dbReference>
<dbReference type="Gene3D" id="1.20.120.450">
    <property type="entry name" value="dinb family like domain"/>
    <property type="match status" value="1"/>
</dbReference>
<proteinExistence type="predicted"/>
<dbReference type="NCBIfam" id="NF047843">
    <property type="entry name" value="MST_Rv0443"/>
    <property type="match status" value="1"/>
</dbReference>
<protein>
    <submittedName>
        <fullName evidence="2">DinB family protein</fullName>
    </submittedName>
</protein>
<dbReference type="InterPro" id="IPR034660">
    <property type="entry name" value="DinB/YfiT-like"/>
</dbReference>
<evidence type="ECO:0000259" key="1">
    <source>
        <dbReference type="Pfam" id="PF12867"/>
    </source>
</evidence>
<evidence type="ECO:0000313" key="2">
    <source>
        <dbReference type="EMBL" id="RPF25666.1"/>
    </source>
</evidence>
<feature type="domain" description="DinB-like" evidence="1">
    <location>
        <begin position="11"/>
        <end position="158"/>
    </location>
</feature>
<comment type="caution">
    <text evidence="2">The sequence shown here is derived from an EMBL/GenBank/DDBJ whole genome shotgun (WGS) entry which is preliminary data.</text>
</comment>
<accession>A0A3N4Z225</accession>
<sequence>MNTAELLIEAYSRVPDEVERVLDGLTAEELLRRPDADANSIAWLVWHLARGQDSQVSAVAGTEQSWVSDGWVDRFALDLPALSTGYGHSRDDVAKVRAGADDLTGYLRDVHRRTCEYLATLAEEDLDRVVDESWQPPVTLGVRLVSVVADDLQHLGQASYVKGLVLRARESR</sequence>
<organism evidence="2 3">
    <name type="scientific">Georgenia muralis</name>
    <dbReference type="NCBI Taxonomy" id="154117"/>
    <lineage>
        <taxon>Bacteria</taxon>
        <taxon>Bacillati</taxon>
        <taxon>Actinomycetota</taxon>
        <taxon>Actinomycetes</taxon>
        <taxon>Micrococcales</taxon>
        <taxon>Bogoriellaceae</taxon>
        <taxon>Georgenia</taxon>
    </lineage>
</organism>
<dbReference type="RefSeq" id="WP_123913616.1">
    <property type="nucleotide sequence ID" value="NZ_RKRA01000001.1"/>
</dbReference>
<dbReference type="InterPro" id="IPR024775">
    <property type="entry name" value="DinB-like"/>
</dbReference>
<dbReference type="SUPFAM" id="SSF109854">
    <property type="entry name" value="DinB/YfiT-like putative metalloenzymes"/>
    <property type="match status" value="1"/>
</dbReference>
<dbReference type="Proteomes" id="UP000280726">
    <property type="component" value="Unassembled WGS sequence"/>
</dbReference>
<gene>
    <name evidence="2" type="ORF">EDD32_0067</name>
</gene>
<dbReference type="AlphaFoldDB" id="A0A3N4Z225"/>
<dbReference type="OrthoDB" id="2363925at2"/>
<reference evidence="2 3" key="1">
    <citation type="submission" date="2018-11" db="EMBL/GenBank/DDBJ databases">
        <title>Sequencing the genomes of 1000 actinobacteria strains.</title>
        <authorList>
            <person name="Klenk H.-P."/>
        </authorList>
    </citation>
    <scope>NUCLEOTIDE SEQUENCE [LARGE SCALE GENOMIC DNA]</scope>
    <source>
        <strain evidence="2 3">DSM 14418</strain>
    </source>
</reference>
<evidence type="ECO:0000313" key="3">
    <source>
        <dbReference type="Proteomes" id="UP000280726"/>
    </source>
</evidence>